<evidence type="ECO:0000313" key="7">
    <source>
        <dbReference type="EMBL" id="KAF9964539.1"/>
    </source>
</evidence>
<dbReference type="SUPFAM" id="SSF56024">
    <property type="entry name" value="Phospholipase D/nuclease"/>
    <property type="match status" value="1"/>
</dbReference>
<evidence type="ECO:0000313" key="8">
    <source>
        <dbReference type="Proteomes" id="UP000738359"/>
    </source>
</evidence>
<dbReference type="OrthoDB" id="5205528at2759"/>
<keyword evidence="1" id="KW-0378">Hydrolase</keyword>
<proteinExistence type="inferred from homology"/>
<keyword evidence="3" id="KW-0443">Lipid metabolism</keyword>
<dbReference type="InterPro" id="IPR051406">
    <property type="entry name" value="PLD_domain"/>
</dbReference>
<dbReference type="GO" id="GO:0016891">
    <property type="term" value="F:RNA endonuclease activity producing 5'-phosphomonoesters, hydrolytic mechanism"/>
    <property type="evidence" value="ECO:0007669"/>
    <property type="project" value="TreeGrafter"/>
</dbReference>
<dbReference type="GO" id="GO:0016042">
    <property type="term" value="P:lipid catabolic process"/>
    <property type="evidence" value="ECO:0007669"/>
    <property type="project" value="UniProtKB-KW"/>
</dbReference>
<dbReference type="Gene3D" id="3.30.870.10">
    <property type="entry name" value="Endonuclease Chain A"/>
    <property type="match status" value="1"/>
</dbReference>
<evidence type="ECO:0000259" key="6">
    <source>
        <dbReference type="PROSITE" id="PS50035"/>
    </source>
</evidence>
<evidence type="ECO:0000256" key="4">
    <source>
        <dbReference type="ARBA" id="ARBA00038012"/>
    </source>
</evidence>
<protein>
    <recommendedName>
        <fullName evidence="5">Mitochondrial cardiolipin hydrolase</fullName>
    </recommendedName>
</protein>
<comment type="similarity">
    <text evidence="4">Belongs to the phospholipase D family. MitoPLD/Zucchini subfamily.</text>
</comment>
<dbReference type="AlphaFoldDB" id="A0A9P6M3Y3"/>
<dbReference type="CDD" id="cd09171">
    <property type="entry name" value="PLDc_vPLD6_like"/>
    <property type="match status" value="1"/>
</dbReference>
<reference evidence="7" key="1">
    <citation type="journal article" date="2020" name="Fungal Divers.">
        <title>Resolving the Mortierellaceae phylogeny through synthesis of multi-gene phylogenetics and phylogenomics.</title>
        <authorList>
            <person name="Vandepol N."/>
            <person name="Liber J."/>
            <person name="Desiro A."/>
            <person name="Na H."/>
            <person name="Kennedy M."/>
            <person name="Barry K."/>
            <person name="Grigoriev I.V."/>
            <person name="Miller A.N."/>
            <person name="O'Donnell K."/>
            <person name="Stajich J.E."/>
            <person name="Bonito G."/>
        </authorList>
    </citation>
    <scope>NUCLEOTIDE SEQUENCE</scope>
    <source>
        <strain evidence="7">CK1249</strain>
    </source>
</reference>
<keyword evidence="2" id="KW-0442">Lipid degradation</keyword>
<dbReference type="PANTHER" id="PTHR43856:SF1">
    <property type="entry name" value="MITOCHONDRIAL CARDIOLIPIN HYDROLASE"/>
    <property type="match status" value="1"/>
</dbReference>
<dbReference type="InterPro" id="IPR025202">
    <property type="entry name" value="PLD-like_dom"/>
</dbReference>
<dbReference type="PROSITE" id="PS50035">
    <property type="entry name" value="PLD"/>
    <property type="match status" value="1"/>
</dbReference>
<gene>
    <name evidence="7" type="ORF">BGZ70_006317</name>
</gene>
<comment type="caution">
    <text evidence="7">The sequence shown here is derived from an EMBL/GenBank/DDBJ whole genome shotgun (WGS) entry which is preliminary data.</text>
</comment>
<dbReference type="Proteomes" id="UP000738359">
    <property type="component" value="Unassembled WGS sequence"/>
</dbReference>
<sequence length="167" mass="18677">MTYNVEAGAGVFVSPVFFPSEESYGHLLSTLNSAKKSMDICVFTITDDQITRAITQAVERGVKVRIISDDDKSEDLGSDVKRLARDYNIPTRVDGSEAHMHHKFVIIDDSLVINGSYNWTKGARFDNREDLTLTNSGKAVQAFKSEFAKLWSAFEAYEIKTLKTNCP</sequence>
<evidence type="ECO:0000256" key="3">
    <source>
        <dbReference type="ARBA" id="ARBA00023098"/>
    </source>
</evidence>
<feature type="domain" description="PLD phosphodiesterase" evidence="6">
    <location>
        <begin position="96"/>
        <end position="123"/>
    </location>
</feature>
<dbReference type="EMBL" id="JAAAHY010000352">
    <property type="protein sequence ID" value="KAF9964539.1"/>
    <property type="molecule type" value="Genomic_DNA"/>
</dbReference>
<dbReference type="SMART" id="SM00155">
    <property type="entry name" value="PLDc"/>
    <property type="match status" value="1"/>
</dbReference>
<evidence type="ECO:0000256" key="2">
    <source>
        <dbReference type="ARBA" id="ARBA00022963"/>
    </source>
</evidence>
<dbReference type="Pfam" id="PF13091">
    <property type="entry name" value="PLDc_2"/>
    <property type="match status" value="1"/>
</dbReference>
<dbReference type="PANTHER" id="PTHR43856">
    <property type="entry name" value="CARDIOLIPIN HYDROLASE"/>
    <property type="match status" value="1"/>
</dbReference>
<keyword evidence="8" id="KW-1185">Reference proteome</keyword>
<name>A0A9P6M3Y3_MORAP</name>
<accession>A0A9P6M3Y3</accession>
<dbReference type="InterPro" id="IPR001736">
    <property type="entry name" value="PLipase_D/transphosphatidylase"/>
</dbReference>
<evidence type="ECO:0000256" key="5">
    <source>
        <dbReference type="ARBA" id="ARBA00040549"/>
    </source>
</evidence>
<evidence type="ECO:0000256" key="1">
    <source>
        <dbReference type="ARBA" id="ARBA00022801"/>
    </source>
</evidence>
<organism evidence="7 8">
    <name type="scientific">Mortierella alpina</name>
    <name type="common">Oleaginous fungus</name>
    <name type="synonym">Mortierella renispora</name>
    <dbReference type="NCBI Taxonomy" id="64518"/>
    <lineage>
        <taxon>Eukaryota</taxon>
        <taxon>Fungi</taxon>
        <taxon>Fungi incertae sedis</taxon>
        <taxon>Mucoromycota</taxon>
        <taxon>Mortierellomycotina</taxon>
        <taxon>Mortierellomycetes</taxon>
        <taxon>Mortierellales</taxon>
        <taxon>Mortierellaceae</taxon>
        <taxon>Mortierella</taxon>
    </lineage>
</organism>